<protein>
    <submittedName>
        <fullName evidence="1">Uncharacterized protein</fullName>
    </submittedName>
</protein>
<proteinExistence type="predicted"/>
<dbReference type="AlphaFoldDB" id="A0A8X6QK58"/>
<gene>
    <name evidence="1" type="ORF">NPIL_365371</name>
</gene>
<accession>A0A8X6QK58</accession>
<name>A0A8X6QK58_NEPPI</name>
<sequence>MVRTLLASNTHNDARQIESGTSASRNLIVNVCEYVVMTLKFMLVSSPDLTSLLRTYGNRIATVSSVMGSPDPFDPLENLQWDTTRGSRVP</sequence>
<dbReference type="EMBL" id="BMAW01033307">
    <property type="protein sequence ID" value="GFU29651.1"/>
    <property type="molecule type" value="Genomic_DNA"/>
</dbReference>
<evidence type="ECO:0000313" key="2">
    <source>
        <dbReference type="Proteomes" id="UP000887013"/>
    </source>
</evidence>
<comment type="caution">
    <text evidence="1">The sequence shown here is derived from an EMBL/GenBank/DDBJ whole genome shotgun (WGS) entry which is preliminary data.</text>
</comment>
<reference evidence="1" key="1">
    <citation type="submission" date="2020-08" db="EMBL/GenBank/DDBJ databases">
        <title>Multicomponent nature underlies the extraordinary mechanical properties of spider dragline silk.</title>
        <authorList>
            <person name="Kono N."/>
            <person name="Nakamura H."/>
            <person name="Mori M."/>
            <person name="Yoshida Y."/>
            <person name="Ohtoshi R."/>
            <person name="Malay A.D."/>
            <person name="Moran D.A.P."/>
            <person name="Tomita M."/>
            <person name="Numata K."/>
            <person name="Arakawa K."/>
        </authorList>
    </citation>
    <scope>NUCLEOTIDE SEQUENCE</scope>
</reference>
<organism evidence="1 2">
    <name type="scientific">Nephila pilipes</name>
    <name type="common">Giant wood spider</name>
    <name type="synonym">Nephila maculata</name>
    <dbReference type="NCBI Taxonomy" id="299642"/>
    <lineage>
        <taxon>Eukaryota</taxon>
        <taxon>Metazoa</taxon>
        <taxon>Ecdysozoa</taxon>
        <taxon>Arthropoda</taxon>
        <taxon>Chelicerata</taxon>
        <taxon>Arachnida</taxon>
        <taxon>Araneae</taxon>
        <taxon>Araneomorphae</taxon>
        <taxon>Entelegynae</taxon>
        <taxon>Araneoidea</taxon>
        <taxon>Nephilidae</taxon>
        <taxon>Nephila</taxon>
    </lineage>
</organism>
<keyword evidence="2" id="KW-1185">Reference proteome</keyword>
<dbReference type="Proteomes" id="UP000887013">
    <property type="component" value="Unassembled WGS sequence"/>
</dbReference>
<evidence type="ECO:0000313" key="1">
    <source>
        <dbReference type="EMBL" id="GFU29651.1"/>
    </source>
</evidence>